<dbReference type="Proteomes" id="UP000093281">
    <property type="component" value="Unassembled WGS sequence"/>
</dbReference>
<feature type="transmembrane region" description="Helical" evidence="1">
    <location>
        <begin position="6"/>
        <end position="26"/>
    </location>
</feature>
<keyword evidence="1" id="KW-0472">Membrane</keyword>
<name>A0A1C0B6I6_9BACT</name>
<keyword evidence="1" id="KW-1133">Transmembrane helix</keyword>
<sequence length="38" mass="4499">MADWQVYLMMTIIVGAMLLGHKLMLFEKKDNNKDDKEK</sequence>
<proteinExistence type="predicted"/>
<protein>
    <submittedName>
        <fullName evidence="2">Uncharacterized protein</fullName>
    </submittedName>
</protein>
<dbReference type="AlphaFoldDB" id="A0A1C0B6I6"/>
<dbReference type="EMBL" id="LCUJ01000004">
    <property type="protein sequence ID" value="OCL98910.1"/>
    <property type="molecule type" value="Genomic_DNA"/>
</dbReference>
<keyword evidence="1" id="KW-0812">Transmembrane</keyword>
<evidence type="ECO:0000256" key="1">
    <source>
        <dbReference type="SAM" id="Phobius"/>
    </source>
</evidence>
<evidence type="ECO:0000313" key="3">
    <source>
        <dbReference type="Proteomes" id="UP000093281"/>
    </source>
</evidence>
<evidence type="ECO:0000313" key="2">
    <source>
        <dbReference type="EMBL" id="OCL98910.1"/>
    </source>
</evidence>
<gene>
    <name evidence="2" type="ORF">AAX29_01420</name>
</gene>
<accession>A0A1C0B6I6</accession>
<organism evidence="2 3">
    <name type="scientific">Aliarcobacter thereius</name>
    <dbReference type="NCBI Taxonomy" id="544718"/>
    <lineage>
        <taxon>Bacteria</taxon>
        <taxon>Pseudomonadati</taxon>
        <taxon>Campylobacterota</taxon>
        <taxon>Epsilonproteobacteria</taxon>
        <taxon>Campylobacterales</taxon>
        <taxon>Arcobacteraceae</taxon>
        <taxon>Aliarcobacter</taxon>
    </lineage>
</organism>
<reference evidence="3" key="1">
    <citation type="submission" date="2015-05" db="EMBL/GenBank/DDBJ databases">
        <authorList>
            <person name="Rovetto F."/>
            <person name="Cocolin L."/>
            <person name="Illeghems K."/>
            <person name="Van Nieuwerburgh F."/>
            <person name="Houf K."/>
        </authorList>
    </citation>
    <scope>NUCLEOTIDE SEQUENCE [LARGE SCALE GENOMIC DNA]</scope>
    <source>
        <strain evidence="3">DU22</strain>
    </source>
</reference>
<comment type="caution">
    <text evidence="2">The sequence shown here is derived from an EMBL/GenBank/DDBJ whole genome shotgun (WGS) entry which is preliminary data.</text>
</comment>